<evidence type="ECO:0000313" key="2">
    <source>
        <dbReference type="EMBL" id="KXH26154.1"/>
    </source>
</evidence>
<evidence type="ECO:0000256" key="1">
    <source>
        <dbReference type="SAM" id="SignalP"/>
    </source>
</evidence>
<protein>
    <recommendedName>
        <fullName evidence="4">Secreted protein</fullName>
    </recommendedName>
</protein>
<gene>
    <name evidence="2" type="ORF">CSIM01_11424</name>
</gene>
<comment type="caution">
    <text evidence="2">The sequence shown here is derived from an EMBL/GenBank/DDBJ whole genome shotgun (WGS) entry which is preliminary data.</text>
</comment>
<evidence type="ECO:0000313" key="3">
    <source>
        <dbReference type="Proteomes" id="UP000070328"/>
    </source>
</evidence>
<keyword evidence="1" id="KW-0732">Signal</keyword>
<sequence>MQLNSLLVTTALSFGMASAYGVGNPGSTCTQGGFHCNPYEKPNGVTYQNAWCPSQCDPRDGRKDPKGCNWATCDKQTPNPNN</sequence>
<evidence type="ECO:0008006" key="4">
    <source>
        <dbReference type="Google" id="ProtNLM"/>
    </source>
</evidence>
<dbReference type="EMBL" id="JFBX01000877">
    <property type="protein sequence ID" value="KXH26154.1"/>
    <property type="molecule type" value="Genomic_DNA"/>
</dbReference>
<reference evidence="2 3" key="1">
    <citation type="submission" date="2014-02" db="EMBL/GenBank/DDBJ databases">
        <title>The genome sequence of Colletotrichum simmondsii CBS122122.</title>
        <authorList>
            <person name="Baroncelli R."/>
            <person name="Thon M.R."/>
        </authorList>
    </citation>
    <scope>NUCLEOTIDE SEQUENCE [LARGE SCALE GENOMIC DNA]</scope>
    <source>
        <strain evidence="2 3">CBS122122</strain>
    </source>
</reference>
<name>A0A135RR14_9PEZI</name>
<dbReference type="AlphaFoldDB" id="A0A135RR14"/>
<feature type="chain" id="PRO_5007801157" description="Secreted protein" evidence="1">
    <location>
        <begin position="20"/>
        <end position="82"/>
    </location>
</feature>
<feature type="signal peptide" evidence="1">
    <location>
        <begin position="1"/>
        <end position="19"/>
    </location>
</feature>
<accession>A0A135RR14</accession>
<keyword evidence="3" id="KW-1185">Reference proteome</keyword>
<dbReference type="Proteomes" id="UP000070328">
    <property type="component" value="Unassembled WGS sequence"/>
</dbReference>
<organism evidence="2 3">
    <name type="scientific">Colletotrichum simmondsii</name>
    <dbReference type="NCBI Taxonomy" id="703756"/>
    <lineage>
        <taxon>Eukaryota</taxon>
        <taxon>Fungi</taxon>
        <taxon>Dikarya</taxon>
        <taxon>Ascomycota</taxon>
        <taxon>Pezizomycotina</taxon>
        <taxon>Sordariomycetes</taxon>
        <taxon>Hypocreomycetidae</taxon>
        <taxon>Glomerellales</taxon>
        <taxon>Glomerellaceae</taxon>
        <taxon>Colletotrichum</taxon>
        <taxon>Colletotrichum acutatum species complex</taxon>
    </lineage>
</organism>
<proteinExistence type="predicted"/>